<dbReference type="InterPro" id="IPR014284">
    <property type="entry name" value="RNA_pol_sigma-70_dom"/>
</dbReference>
<evidence type="ECO:0000256" key="3">
    <source>
        <dbReference type="ARBA" id="ARBA00023082"/>
    </source>
</evidence>
<dbReference type="PROSITE" id="PS00715">
    <property type="entry name" value="SIGMA70_1"/>
    <property type="match status" value="1"/>
</dbReference>
<organism evidence="8 9">
    <name type="scientific">Dendrobium nobile</name>
    <name type="common">Orchid</name>
    <dbReference type="NCBI Taxonomy" id="94219"/>
    <lineage>
        <taxon>Eukaryota</taxon>
        <taxon>Viridiplantae</taxon>
        <taxon>Streptophyta</taxon>
        <taxon>Embryophyta</taxon>
        <taxon>Tracheophyta</taxon>
        <taxon>Spermatophyta</taxon>
        <taxon>Magnoliopsida</taxon>
        <taxon>Liliopsida</taxon>
        <taxon>Asparagales</taxon>
        <taxon>Orchidaceae</taxon>
        <taxon>Epidendroideae</taxon>
        <taxon>Malaxideae</taxon>
        <taxon>Dendrobiinae</taxon>
        <taxon>Dendrobium</taxon>
    </lineage>
</organism>
<dbReference type="Gene3D" id="1.10.601.10">
    <property type="entry name" value="RNA Polymerase Primary Sigma Factor"/>
    <property type="match status" value="1"/>
</dbReference>
<dbReference type="NCBIfam" id="TIGR02937">
    <property type="entry name" value="sigma70-ECF"/>
    <property type="match status" value="1"/>
</dbReference>
<dbReference type="GO" id="GO:0006352">
    <property type="term" value="P:DNA-templated transcription initiation"/>
    <property type="evidence" value="ECO:0007669"/>
    <property type="project" value="InterPro"/>
</dbReference>
<dbReference type="SUPFAM" id="SSF88946">
    <property type="entry name" value="Sigma2 domain of RNA polymerase sigma factors"/>
    <property type="match status" value="1"/>
</dbReference>
<dbReference type="GO" id="GO:0003677">
    <property type="term" value="F:DNA binding"/>
    <property type="evidence" value="ECO:0007669"/>
    <property type="project" value="UniProtKB-KW"/>
</dbReference>
<dbReference type="Gene3D" id="1.10.10.10">
    <property type="entry name" value="Winged helix-like DNA-binding domain superfamily/Winged helix DNA-binding domain"/>
    <property type="match status" value="2"/>
</dbReference>
<evidence type="ECO:0000256" key="6">
    <source>
        <dbReference type="SAM" id="MobiDB-lite"/>
    </source>
</evidence>
<feature type="compositionally biased region" description="Basic residues" evidence="6">
    <location>
        <begin position="152"/>
        <end position="161"/>
    </location>
</feature>
<comment type="similarity">
    <text evidence="1">Belongs to the sigma-70 factor family.</text>
</comment>
<keyword evidence="2" id="KW-0805">Transcription regulation</keyword>
<dbReference type="Pfam" id="PF04545">
    <property type="entry name" value="Sigma70_r4"/>
    <property type="match status" value="1"/>
</dbReference>
<dbReference type="InterPro" id="IPR050239">
    <property type="entry name" value="Sigma-70_RNA_pol_init_factors"/>
</dbReference>
<reference evidence="8" key="1">
    <citation type="journal article" date="2022" name="Front. Genet.">
        <title>Chromosome-Scale Assembly of the Dendrobium nobile Genome Provides Insights Into the Molecular Mechanism of the Biosynthesis of the Medicinal Active Ingredient of Dendrobium.</title>
        <authorList>
            <person name="Xu Q."/>
            <person name="Niu S.-C."/>
            <person name="Li K.-L."/>
            <person name="Zheng P.-J."/>
            <person name="Zhang X.-J."/>
            <person name="Jia Y."/>
            <person name="Liu Y."/>
            <person name="Niu Y.-X."/>
            <person name="Yu L.-H."/>
            <person name="Chen D.-F."/>
            <person name="Zhang G.-Q."/>
        </authorList>
    </citation>
    <scope>NUCLEOTIDE SEQUENCE</scope>
    <source>
        <tissue evidence="8">Leaf</tissue>
    </source>
</reference>
<accession>A0A8T3CDM2</accession>
<feature type="region of interest" description="Disordered" evidence="6">
    <location>
        <begin position="139"/>
        <end position="165"/>
    </location>
</feature>
<evidence type="ECO:0000256" key="1">
    <source>
        <dbReference type="ARBA" id="ARBA00007788"/>
    </source>
</evidence>
<dbReference type="Pfam" id="PF04539">
    <property type="entry name" value="Sigma70_r3"/>
    <property type="match status" value="1"/>
</dbReference>
<dbReference type="InterPro" id="IPR000943">
    <property type="entry name" value="RNA_pol_sigma70"/>
</dbReference>
<dbReference type="PRINTS" id="PR00046">
    <property type="entry name" value="SIGMA70FCT"/>
</dbReference>
<dbReference type="PANTHER" id="PTHR30603">
    <property type="entry name" value="RNA POLYMERASE SIGMA FACTOR RPO"/>
    <property type="match status" value="1"/>
</dbReference>
<dbReference type="InterPro" id="IPR007624">
    <property type="entry name" value="RNA_pol_sigma70_r3"/>
</dbReference>
<proteinExistence type="inferred from homology"/>
<keyword evidence="9" id="KW-1185">Reference proteome</keyword>
<dbReference type="PANTHER" id="PTHR30603:SF14">
    <property type="entry name" value="RNA POLYMERASE SIGMA FACTOR SIGA"/>
    <property type="match status" value="1"/>
</dbReference>
<dbReference type="InterPro" id="IPR007627">
    <property type="entry name" value="RNA_pol_sigma70_r2"/>
</dbReference>
<evidence type="ECO:0000256" key="5">
    <source>
        <dbReference type="ARBA" id="ARBA00023163"/>
    </source>
</evidence>
<feature type="domain" description="RNA polymerase sigma-70" evidence="7">
    <location>
        <begin position="291"/>
        <end position="304"/>
    </location>
</feature>
<evidence type="ECO:0000256" key="2">
    <source>
        <dbReference type="ARBA" id="ARBA00023015"/>
    </source>
</evidence>
<keyword evidence="5" id="KW-0804">Transcription</keyword>
<dbReference type="Proteomes" id="UP000829196">
    <property type="component" value="Unassembled WGS sequence"/>
</dbReference>
<keyword evidence="3" id="KW-0731">Sigma factor</keyword>
<dbReference type="Pfam" id="PF04542">
    <property type="entry name" value="Sigma70_r2"/>
    <property type="match status" value="1"/>
</dbReference>
<name>A0A8T3CDM2_DENNO</name>
<evidence type="ECO:0000259" key="7">
    <source>
        <dbReference type="PROSITE" id="PS00715"/>
    </source>
</evidence>
<feature type="compositionally biased region" description="Polar residues" evidence="6">
    <location>
        <begin position="139"/>
        <end position="150"/>
    </location>
</feature>
<dbReference type="InterPro" id="IPR007630">
    <property type="entry name" value="RNA_pol_sigma70_r4"/>
</dbReference>
<dbReference type="InterPro" id="IPR013324">
    <property type="entry name" value="RNA_pol_sigma_r3/r4-like"/>
</dbReference>
<protein>
    <recommendedName>
        <fullName evidence="7">RNA polymerase sigma-70 domain-containing protein</fullName>
    </recommendedName>
</protein>
<dbReference type="AlphaFoldDB" id="A0A8T3CDM2"/>
<dbReference type="InterPro" id="IPR036388">
    <property type="entry name" value="WH-like_DNA-bd_sf"/>
</dbReference>
<evidence type="ECO:0000313" key="9">
    <source>
        <dbReference type="Proteomes" id="UP000829196"/>
    </source>
</evidence>
<comment type="caution">
    <text evidence="8">The sequence shown here is derived from an EMBL/GenBank/DDBJ whole genome shotgun (WGS) entry which is preliminary data.</text>
</comment>
<dbReference type="SMR" id="A0A8T3CDM2"/>
<dbReference type="SUPFAM" id="SSF88659">
    <property type="entry name" value="Sigma3 and sigma4 domains of RNA polymerase sigma factors"/>
    <property type="match status" value="2"/>
</dbReference>
<dbReference type="GO" id="GO:0016987">
    <property type="term" value="F:sigma factor activity"/>
    <property type="evidence" value="ECO:0007669"/>
    <property type="project" value="UniProtKB-KW"/>
</dbReference>
<evidence type="ECO:0000256" key="4">
    <source>
        <dbReference type="ARBA" id="ARBA00023125"/>
    </source>
</evidence>
<dbReference type="EMBL" id="JAGYWB010000001">
    <property type="protein sequence ID" value="KAI0530513.1"/>
    <property type="molecule type" value="Genomic_DNA"/>
</dbReference>
<dbReference type="OrthoDB" id="2012130at2759"/>
<sequence>MMVMAAVVGLAAGKRLLRNSFYSPDFADKFFPDHGATQPTTASSKSVIFAQKPSNFGMDSSTYRHTEPIKIKALMTHIDTAAPSATHNSFERSNTVEDHGSDIESSLEVLILLQKSMLEKQLELSFNLARIVTRPEKNSMTPGITRSGISAQKRRADRRRKLTDQNVSEVHLNKGKKHSSVLSAEFLQTSLGSYVRGTPSEALLRHSEVVHLSRKIKIGLLLEEQKMKLKERLGFEPSDKQLAFSLKMSCASLRSKLMECSLATEKLAMSNVRLVMSIAQKYDNLGSEMADLVQGGLIGLLRGIEKFDSSKGCKISTYVYWWIRQGVSRTLAENSRTLRLPTHLHERLSSIHHAKIRLQEKGITPSIDNIAESLNISTKKVRNATQAISRVVSLDREAFPSLNGLPGDTLHSYIADNNVDNNPWHGFEEWSLKDEVHGLLSTALNKRERDIICSYYGLDKASETWEDIGKQFGLSRERVRQVGLVAMEKLKHAARRKKLEAMLIKH</sequence>
<dbReference type="InterPro" id="IPR013325">
    <property type="entry name" value="RNA_pol_sigma_r2"/>
</dbReference>
<gene>
    <name evidence="8" type="ORF">KFK09_000057</name>
</gene>
<evidence type="ECO:0000313" key="8">
    <source>
        <dbReference type="EMBL" id="KAI0530513.1"/>
    </source>
</evidence>
<keyword evidence="4" id="KW-0238">DNA-binding</keyword>